<dbReference type="PIRSF" id="PIRSF001369">
    <property type="entry name" value="Citrate_synth"/>
    <property type="match status" value="1"/>
</dbReference>
<feature type="active site" evidence="8">
    <location>
        <position position="305"/>
    </location>
</feature>
<comment type="caution">
    <text evidence="11">The sequence shown here is derived from an EMBL/GenBank/DDBJ whole genome shotgun (WGS) entry which is preliminary data.</text>
</comment>
<evidence type="ECO:0000256" key="7">
    <source>
        <dbReference type="PIRNR" id="PIRNR001369"/>
    </source>
</evidence>
<comment type="pathway">
    <text evidence="1 9">Carbohydrate metabolism; tricarboxylic acid cycle; isocitrate from oxaloacetate: step 1/2.</text>
</comment>
<proteinExistence type="inferred from homology"/>
<evidence type="ECO:0000256" key="10">
    <source>
        <dbReference type="RuleBase" id="RU003406"/>
    </source>
</evidence>
<dbReference type="NCBIfam" id="NF004126">
    <property type="entry name" value="PRK05614.1"/>
    <property type="match status" value="1"/>
</dbReference>
<organism evidence="11 12">
    <name type="scientific">Micromonospora inaquosa</name>
    <dbReference type="NCBI Taxonomy" id="2203716"/>
    <lineage>
        <taxon>Bacteria</taxon>
        <taxon>Bacillati</taxon>
        <taxon>Actinomycetota</taxon>
        <taxon>Actinomycetes</taxon>
        <taxon>Micromonosporales</taxon>
        <taxon>Micromonosporaceae</taxon>
        <taxon>Micromonospora</taxon>
    </lineage>
</organism>
<evidence type="ECO:0000313" key="12">
    <source>
        <dbReference type="Proteomes" id="UP000282312"/>
    </source>
</evidence>
<evidence type="ECO:0000256" key="5">
    <source>
        <dbReference type="ARBA" id="ARBA00049288"/>
    </source>
</evidence>
<evidence type="ECO:0000256" key="3">
    <source>
        <dbReference type="ARBA" id="ARBA00022532"/>
    </source>
</evidence>
<dbReference type="Proteomes" id="UP000282312">
    <property type="component" value="Unassembled WGS sequence"/>
</dbReference>
<dbReference type="Gene3D" id="1.10.580.10">
    <property type="entry name" value="Citrate Synthase, domain 1"/>
    <property type="match status" value="1"/>
</dbReference>
<dbReference type="InterPro" id="IPR036969">
    <property type="entry name" value="Citrate_synthase_sf"/>
</dbReference>
<dbReference type="RefSeq" id="WP_124770549.1">
    <property type="nucleotide sequence ID" value="NZ_JBEZFR010000019.1"/>
</dbReference>
<reference evidence="11 12" key="1">
    <citation type="submission" date="2018-05" db="EMBL/GenBank/DDBJ databases">
        <title>Micromonospora from Atacama Desert.</title>
        <authorList>
            <person name="Carro L."/>
            <person name="Goodfellow M."/>
            <person name="Klenk H.-P."/>
        </authorList>
    </citation>
    <scope>NUCLEOTIDE SEQUENCE [LARGE SCALE GENOMIC DNA]</scope>
    <source>
        <strain evidence="11 12">LB39</strain>
    </source>
</reference>
<dbReference type="CDD" id="cd06114">
    <property type="entry name" value="EcCS_like"/>
    <property type="match status" value="1"/>
</dbReference>
<dbReference type="PANTHER" id="PTHR42871:SF1">
    <property type="entry name" value="CITRATE SYNTHASE"/>
    <property type="match status" value="1"/>
</dbReference>
<dbReference type="UniPathway" id="UPA00223">
    <property type="reaction ID" value="UER00717"/>
</dbReference>
<name>A0A3N9XBF1_9ACTN</name>
<dbReference type="InterPro" id="IPR019810">
    <property type="entry name" value="Citrate_synthase_AS"/>
</dbReference>
<keyword evidence="4 7" id="KW-0808">Transferase</keyword>
<dbReference type="InterPro" id="IPR002020">
    <property type="entry name" value="Citrate_synthase"/>
</dbReference>
<evidence type="ECO:0000256" key="2">
    <source>
        <dbReference type="ARBA" id="ARBA00010566"/>
    </source>
</evidence>
<dbReference type="GO" id="GO:0036440">
    <property type="term" value="F:citrate synthase activity"/>
    <property type="evidence" value="ECO:0007669"/>
    <property type="project" value="UniProtKB-EC"/>
</dbReference>
<dbReference type="OrthoDB" id="9800864at2"/>
<dbReference type="Gene3D" id="1.10.230.10">
    <property type="entry name" value="Cytochrome P450-Terp, domain 2"/>
    <property type="match status" value="1"/>
</dbReference>
<dbReference type="AlphaFoldDB" id="A0A3N9XBF1"/>
<dbReference type="GO" id="GO:0006099">
    <property type="term" value="P:tricarboxylic acid cycle"/>
    <property type="evidence" value="ECO:0007669"/>
    <property type="project" value="UniProtKB-UniRule"/>
</dbReference>
<dbReference type="InterPro" id="IPR010953">
    <property type="entry name" value="Citrate_synthase_typ-I"/>
</dbReference>
<keyword evidence="3 9" id="KW-0816">Tricarboxylic acid cycle</keyword>
<sequence>MTEVKLDHPGGQLSMPVHPAVEGPAGIGVSKLLKETGMTTYDPGFVNTAAASSAITYIDGDAGILRYRGYPIEQLAEKSSFLEVSYLLIYGELPTEQQLTEFTEWIRRHSLLHEEMRRFFDGFPRDAHPMAVLSSAVSALSTFYQDSLDPFDSEHVEISTVRLMAKVPTIASYAYKKSIGQPLLYPDNSLGYVDNLLRMTFGVPAEPYEVDPVMSKVLDMLFVLHADHEQNCSTSTVRLVGSSNANLFASVSAGVNALFGPLHGGANQAVLEMLQQIHAGDGDVQSFVRKVKDKQDGVKLMGFGHRVYKNYDPRAAIVKKAAQDVLGRMAKPDPLLDIAMELEEIALADDFFVSRRLYPNVDFYTGLIYKAMGFPTKMFTVLFALGRLPGWIAQWREMINDPETKIGRPRQVYVGSAERDYVPFGER</sequence>
<dbReference type="InterPro" id="IPR016143">
    <property type="entry name" value="Citrate_synth-like_sm_a-sub"/>
</dbReference>
<dbReference type="Pfam" id="PF00285">
    <property type="entry name" value="Citrate_synt"/>
    <property type="match status" value="1"/>
</dbReference>
<evidence type="ECO:0000313" key="11">
    <source>
        <dbReference type="EMBL" id="RQX10486.1"/>
    </source>
</evidence>
<keyword evidence="12" id="KW-1185">Reference proteome</keyword>
<evidence type="ECO:0000256" key="8">
    <source>
        <dbReference type="PIRSR" id="PIRSR001369-1"/>
    </source>
</evidence>
<accession>A0A3N9XBF1</accession>
<dbReference type="FunFam" id="1.10.230.10:FF:000002">
    <property type="entry name" value="Citrate synthase"/>
    <property type="match status" value="1"/>
</dbReference>
<evidence type="ECO:0000256" key="6">
    <source>
        <dbReference type="NCBIfam" id="TIGR01798"/>
    </source>
</evidence>
<dbReference type="GO" id="GO:0005737">
    <property type="term" value="C:cytoplasm"/>
    <property type="evidence" value="ECO:0007669"/>
    <property type="project" value="InterPro"/>
</dbReference>
<evidence type="ECO:0000256" key="9">
    <source>
        <dbReference type="RuleBase" id="RU003370"/>
    </source>
</evidence>
<dbReference type="InterPro" id="IPR016142">
    <property type="entry name" value="Citrate_synth-like_lrg_a-sub"/>
</dbReference>
<dbReference type="SUPFAM" id="SSF48256">
    <property type="entry name" value="Citrate synthase"/>
    <property type="match status" value="1"/>
</dbReference>
<dbReference type="PANTHER" id="PTHR42871">
    <property type="entry name" value="CITRATE SYNTHASE"/>
    <property type="match status" value="1"/>
</dbReference>
<dbReference type="PRINTS" id="PR00143">
    <property type="entry name" value="CITRTSNTHASE"/>
</dbReference>
<gene>
    <name evidence="11" type="ORF">DLJ59_00415</name>
</gene>
<dbReference type="InterPro" id="IPR024176">
    <property type="entry name" value="Citrate_synthase_bac-typ"/>
</dbReference>
<dbReference type="NCBIfam" id="TIGR01798">
    <property type="entry name" value="cit_synth_I"/>
    <property type="match status" value="1"/>
</dbReference>
<evidence type="ECO:0000256" key="1">
    <source>
        <dbReference type="ARBA" id="ARBA00004751"/>
    </source>
</evidence>
<dbReference type="EMBL" id="QGSZ01000042">
    <property type="protein sequence ID" value="RQX10486.1"/>
    <property type="molecule type" value="Genomic_DNA"/>
</dbReference>
<comment type="similarity">
    <text evidence="2 7 10">Belongs to the citrate synthase family.</text>
</comment>
<dbReference type="PROSITE" id="PS00480">
    <property type="entry name" value="CITRATE_SYNTHASE"/>
    <property type="match status" value="1"/>
</dbReference>
<dbReference type="Gene3D" id="2.20.28.60">
    <property type="match status" value="1"/>
</dbReference>
<feature type="active site" evidence="8">
    <location>
        <position position="362"/>
    </location>
</feature>
<comment type="catalytic activity">
    <reaction evidence="5 9">
        <text>oxaloacetate + acetyl-CoA + H2O = citrate + CoA + H(+)</text>
        <dbReference type="Rhea" id="RHEA:16845"/>
        <dbReference type="ChEBI" id="CHEBI:15377"/>
        <dbReference type="ChEBI" id="CHEBI:15378"/>
        <dbReference type="ChEBI" id="CHEBI:16452"/>
        <dbReference type="ChEBI" id="CHEBI:16947"/>
        <dbReference type="ChEBI" id="CHEBI:57287"/>
        <dbReference type="ChEBI" id="CHEBI:57288"/>
        <dbReference type="EC" id="2.3.3.16"/>
    </reaction>
</comment>
<evidence type="ECO:0000256" key="4">
    <source>
        <dbReference type="ARBA" id="ARBA00022679"/>
    </source>
</evidence>
<protein>
    <recommendedName>
        <fullName evidence="6 7">Citrate synthase</fullName>
    </recommendedName>
</protein>